<protein>
    <recommendedName>
        <fullName evidence="4">Protein kinase domain-containing protein</fullName>
    </recommendedName>
</protein>
<evidence type="ECO:0000313" key="2">
    <source>
        <dbReference type="EMBL" id="RZS60472.1"/>
    </source>
</evidence>
<feature type="region of interest" description="Disordered" evidence="1">
    <location>
        <begin position="315"/>
        <end position="370"/>
    </location>
</feature>
<evidence type="ECO:0000256" key="1">
    <source>
        <dbReference type="SAM" id="MobiDB-lite"/>
    </source>
</evidence>
<dbReference type="SUPFAM" id="SSF56112">
    <property type="entry name" value="Protein kinase-like (PK-like)"/>
    <property type="match status" value="1"/>
</dbReference>
<gene>
    <name evidence="2" type="ORF">EV386_0730</name>
</gene>
<comment type="caution">
    <text evidence="2">The sequence shown here is derived from an EMBL/GenBank/DDBJ whole genome shotgun (WGS) entry which is preliminary data.</text>
</comment>
<accession>A0A4Q7M1M0</accession>
<name>A0A4Q7M1M0_9MICO</name>
<dbReference type="Gene3D" id="1.10.510.10">
    <property type="entry name" value="Transferase(Phosphotransferase) domain 1"/>
    <property type="match status" value="1"/>
</dbReference>
<keyword evidence="3" id="KW-1185">Reference proteome</keyword>
<proteinExistence type="predicted"/>
<dbReference type="InterPro" id="IPR011009">
    <property type="entry name" value="Kinase-like_dom_sf"/>
</dbReference>
<dbReference type="EMBL" id="SGWX01000001">
    <property type="protein sequence ID" value="RZS60472.1"/>
    <property type="molecule type" value="Genomic_DNA"/>
</dbReference>
<reference evidence="2 3" key="1">
    <citation type="submission" date="2019-02" db="EMBL/GenBank/DDBJ databases">
        <title>Sequencing the genomes of 1000 actinobacteria strains.</title>
        <authorList>
            <person name="Klenk H.-P."/>
        </authorList>
    </citation>
    <scope>NUCLEOTIDE SEQUENCE [LARGE SCALE GENOMIC DNA]</scope>
    <source>
        <strain evidence="2 3">DSM 16932</strain>
    </source>
</reference>
<sequence>MPVPADAAARAALTARVTALTGVRHAHLVAVLGAGTTRPGVLDVVYARGEAADLPTVLAVRGRLTPAEAAAVGVNLAQALAALHAAGLSHGPIEPCDVVLRAGGAPALRPRTVAPPEEWTTAQDVRSLARLVDGLLGSRPVTPGPGSPFDGDRVVDPDGALRAALGPALGADPRARPEAGTLAALVDAACEPKDLRLPDPATLAGAALAGTRRAAPTSGPAPRPVRRPRDARPGRQAASGSRRVVGGPPTHDGNTRPQPDSPRRGGGPGRAGRERRRWAPRWPDRAALRPAAVVVSVGLTVGLMTGAGLTWRDHGARAMAGGPTATPSAPPPDAPSQTPEAAPTSGSLASAPQPLRASTVDPTLDRDRPGDAATVLTQRRLDLIAGAAGDLTAVNVVGSAAERADSELLAQFAAQHVRPEGPRATVRAVDVVAEDGSTAHVRIEYVIEAHAWVAADGTRTTVAASPRRISTLSLRWTSDGWRVEGVA</sequence>
<evidence type="ECO:0008006" key="4">
    <source>
        <dbReference type="Google" id="ProtNLM"/>
    </source>
</evidence>
<dbReference type="Proteomes" id="UP000293852">
    <property type="component" value="Unassembled WGS sequence"/>
</dbReference>
<evidence type="ECO:0000313" key="3">
    <source>
        <dbReference type="Proteomes" id="UP000293852"/>
    </source>
</evidence>
<dbReference type="AlphaFoldDB" id="A0A4Q7M1M0"/>
<organism evidence="2 3">
    <name type="scientific">Xylanimonas ulmi</name>
    <dbReference type="NCBI Taxonomy" id="228973"/>
    <lineage>
        <taxon>Bacteria</taxon>
        <taxon>Bacillati</taxon>
        <taxon>Actinomycetota</taxon>
        <taxon>Actinomycetes</taxon>
        <taxon>Micrococcales</taxon>
        <taxon>Promicromonosporaceae</taxon>
        <taxon>Xylanimonas</taxon>
    </lineage>
</organism>
<feature type="region of interest" description="Disordered" evidence="1">
    <location>
        <begin position="207"/>
        <end position="281"/>
    </location>
</feature>